<dbReference type="InterPro" id="IPR000742">
    <property type="entry name" value="EGF"/>
</dbReference>
<dbReference type="Proteomes" id="UP000663879">
    <property type="component" value="Unassembled WGS sequence"/>
</dbReference>
<evidence type="ECO:0000256" key="1">
    <source>
        <dbReference type="PROSITE-ProRule" id="PRU00076"/>
    </source>
</evidence>
<evidence type="ECO:0000259" key="3">
    <source>
        <dbReference type="PROSITE" id="PS50026"/>
    </source>
</evidence>
<comment type="caution">
    <text evidence="1">Lacks conserved residue(s) required for the propagation of feature annotation.</text>
</comment>
<dbReference type="SMART" id="SM00181">
    <property type="entry name" value="EGF"/>
    <property type="match status" value="1"/>
</dbReference>
<dbReference type="Pfam" id="PF00008">
    <property type="entry name" value="EGF"/>
    <property type="match status" value="1"/>
</dbReference>
<dbReference type="AlphaFoldDB" id="A0A814KXG6"/>
<reference evidence="4" key="1">
    <citation type="submission" date="2021-02" db="EMBL/GenBank/DDBJ databases">
        <authorList>
            <person name="Nowell W R."/>
        </authorList>
    </citation>
    <scope>NUCLEOTIDE SEQUENCE</scope>
    <source>
        <strain evidence="4">Ploen Becks lab</strain>
    </source>
</reference>
<keyword evidence="1" id="KW-0245">EGF-like domain</keyword>
<dbReference type="SUPFAM" id="SSF57196">
    <property type="entry name" value="EGF/Laminin"/>
    <property type="match status" value="1"/>
</dbReference>
<keyword evidence="5" id="KW-1185">Reference proteome</keyword>
<accession>A0A814KXG6</accession>
<organism evidence="4 5">
    <name type="scientific">Brachionus calyciflorus</name>
    <dbReference type="NCBI Taxonomy" id="104777"/>
    <lineage>
        <taxon>Eukaryota</taxon>
        <taxon>Metazoa</taxon>
        <taxon>Spiralia</taxon>
        <taxon>Gnathifera</taxon>
        <taxon>Rotifera</taxon>
        <taxon>Eurotatoria</taxon>
        <taxon>Monogononta</taxon>
        <taxon>Pseudotrocha</taxon>
        <taxon>Ploima</taxon>
        <taxon>Brachionidae</taxon>
        <taxon>Brachionus</taxon>
    </lineage>
</organism>
<proteinExistence type="predicted"/>
<sequence>MIRNNIFILILVLYSFDFTWCLSCLKCNSMERNCGLTVTRVYDVSTENCQSHCYIRTNSTGIIKRGCADGFSYASESMIPDNGCAIRNNEYWCWCNEKNFCNDDNIRITLIDPNSEDSCNALKCLNGGACVRNVYSGDKYFCLCPDKFTGSKCENKIN</sequence>
<dbReference type="PROSITE" id="PS00022">
    <property type="entry name" value="EGF_1"/>
    <property type="match status" value="1"/>
</dbReference>
<dbReference type="EMBL" id="CAJNOC010005616">
    <property type="protein sequence ID" value="CAF1057157.1"/>
    <property type="molecule type" value="Genomic_DNA"/>
</dbReference>
<dbReference type="OrthoDB" id="6133584at2759"/>
<name>A0A814KXG6_9BILA</name>
<evidence type="ECO:0000313" key="4">
    <source>
        <dbReference type="EMBL" id="CAF1057157.1"/>
    </source>
</evidence>
<keyword evidence="2" id="KW-0732">Signal</keyword>
<feature type="disulfide bond" evidence="1">
    <location>
        <begin position="144"/>
        <end position="153"/>
    </location>
</feature>
<feature type="signal peptide" evidence="2">
    <location>
        <begin position="1"/>
        <end position="21"/>
    </location>
</feature>
<feature type="chain" id="PRO_5032978513" description="EGF-like domain-containing protein" evidence="2">
    <location>
        <begin position="22"/>
        <end position="158"/>
    </location>
</feature>
<gene>
    <name evidence="4" type="ORF">OXX778_LOCUS19107</name>
</gene>
<comment type="caution">
    <text evidence="4">The sequence shown here is derived from an EMBL/GenBank/DDBJ whole genome shotgun (WGS) entry which is preliminary data.</text>
</comment>
<evidence type="ECO:0000256" key="2">
    <source>
        <dbReference type="SAM" id="SignalP"/>
    </source>
</evidence>
<keyword evidence="1" id="KW-1015">Disulfide bond</keyword>
<feature type="domain" description="EGF-like" evidence="3">
    <location>
        <begin position="115"/>
        <end position="154"/>
    </location>
</feature>
<evidence type="ECO:0000313" key="5">
    <source>
        <dbReference type="Proteomes" id="UP000663879"/>
    </source>
</evidence>
<protein>
    <recommendedName>
        <fullName evidence="3">EGF-like domain-containing protein</fullName>
    </recommendedName>
</protein>
<dbReference type="Gene3D" id="2.10.25.10">
    <property type="entry name" value="Laminin"/>
    <property type="match status" value="1"/>
</dbReference>
<dbReference type="PROSITE" id="PS50026">
    <property type="entry name" value="EGF_3"/>
    <property type="match status" value="1"/>
</dbReference>